<dbReference type="InterPro" id="IPR009731">
    <property type="entry name" value="P-like"/>
</dbReference>
<dbReference type="Proteomes" id="UP000297396">
    <property type="component" value="Unassembled WGS sequence"/>
</dbReference>
<dbReference type="RefSeq" id="WP_135057926.1">
    <property type="nucleotide sequence ID" value="NZ_JADGLC010000023.1"/>
</dbReference>
<evidence type="ECO:0000313" key="1">
    <source>
        <dbReference type="EMBL" id="TFV08572.1"/>
    </source>
</evidence>
<organism evidence="1 2">
    <name type="scientific">Muribacter muris</name>
    <dbReference type="NCBI Taxonomy" id="67855"/>
    <lineage>
        <taxon>Bacteria</taxon>
        <taxon>Pseudomonadati</taxon>
        <taxon>Pseudomonadota</taxon>
        <taxon>Gammaproteobacteria</taxon>
        <taxon>Pasteurellales</taxon>
        <taxon>Pasteurellaceae</taxon>
        <taxon>Muribacter</taxon>
    </lineage>
</organism>
<reference evidence="1 2" key="1">
    <citation type="submission" date="2019-03" db="EMBL/GenBank/DDBJ databases">
        <title>Diversity of the mouse oral microbiome.</title>
        <authorList>
            <person name="Joseph S."/>
            <person name="Aduse-Opoku J."/>
            <person name="Curtis M."/>
            <person name="Wade W."/>
            <person name="Hashim A."/>
        </authorList>
    </citation>
    <scope>NUCLEOTIDE SEQUENCE [LARGE SCALE GENOMIC DNA]</scope>
    <source>
        <strain evidence="1 2">WT12</strain>
    </source>
</reference>
<dbReference type="GO" id="GO:0006270">
    <property type="term" value="P:DNA replication initiation"/>
    <property type="evidence" value="ECO:0007669"/>
    <property type="project" value="InterPro"/>
</dbReference>
<proteinExistence type="predicted"/>
<comment type="caution">
    <text evidence="1">The sequence shown here is derived from an EMBL/GenBank/DDBJ whole genome shotgun (WGS) entry which is preliminary data.</text>
</comment>
<evidence type="ECO:0000313" key="2">
    <source>
        <dbReference type="Proteomes" id="UP000297396"/>
    </source>
</evidence>
<dbReference type="AlphaFoldDB" id="A0A4Y9JTC2"/>
<sequence>MKSVTDLSNKPLVGSEPNYHLPTKAVEITPQAHEVMDKLFQRLTLIFPAWRSALPTETSIAEFKAFWLEELINAKIRNWKLLARGLERCKQSKSPFLPSIGQFIEWCLAEDYQALGLPDEDKLYRRLHAFMRFGIEEIGQFKFESNAEYWLITDLYVRCRAGEWSEKTLRSEIGKALDKMAGRLKRCEPIPEPKITLPEQVRVIDKDKVSAFFGGLLKQLGGKQK</sequence>
<protein>
    <submittedName>
        <fullName evidence="1">Holin</fullName>
    </submittedName>
</protein>
<dbReference type="EMBL" id="SPPA01000023">
    <property type="protein sequence ID" value="TFV08572.1"/>
    <property type="molecule type" value="Genomic_DNA"/>
</dbReference>
<name>A0A4Y9JTC2_9PAST</name>
<dbReference type="OrthoDB" id="5675790at2"/>
<accession>A0A4Y9JTC2</accession>
<dbReference type="Pfam" id="PF06992">
    <property type="entry name" value="Phage_lambda_P"/>
    <property type="match status" value="1"/>
</dbReference>
<gene>
    <name evidence="1" type="ORF">E4T80_09790</name>
</gene>